<dbReference type="PANTHER" id="PTHR22990">
    <property type="entry name" value="F-BOX ONLY PROTEIN"/>
    <property type="match status" value="1"/>
</dbReference>
<dbReference type="HOGENOM" id="CLU_012607_1_0_2"/>
<dbReference type="AlphaFoldDB" id="A0A0E3PUA5"/>
<dbReference type="PANTHER" id="PTHR22990:SF15">
    <property type="entry name" value="F-BOX ONLY PROTEIN 10"/>
    <property type="match status" value="1"/>
</dbReference>
<evidence type="ECO:0000256" key="2">
    <source>
        <dbReference type="SAM" id="Phobius"/>
    </source>
</evidence>
<evidence type="ECO:0000313" key="5">
    <source>
        <dbReference type="Proteomes" id="UP000033058"/>
    </source>
</evidence>
<gene>
    <name evidence="4" type="ORF">MSMAW_0164</name>
</gene>
<dbReference type="InterPro" id="IPR051550">
    <property type="entry name" value="SCF-Subunits/Alg-Epimerases"/>
</dbReference>
<keyword evidence="2" id="KW-1133">Transmembrane helix</keyword>
<protein>
    <recommendedName>
        <fullName evidence="3">Disaggregatase-related domain-containing protein</fullName>
    </recommendedName>
</protein>
<dbReference type="EMBL" id="CP009509">
    <property type="protein sequence ID" value="AKB39155.1"/>
    <property type="molecule type" value="Genomic_DNA"/>
</dbReference>
<dbReference type="Proteomes" id="UP000033058">
    <property type="component" value="Chromosome"/>
</dbReference>
<evidence type="ECO:0000313" key="4">
    <source>
        <dbReference type="EMBL" id="AKB39155.1"/>
    </source>
</evidence>
<dbReference type="RefSeq" id="WP_048037493.1">
    <property type="nucleotide sequence ID" value="NZ_CP009509.1"/>
</dbReference>
<name>A0A0E3PUA5_METMZ</name>
<accession>A0A0E3PUA5</accession>
<keyword evidence="2" id="KW-0812">Transmembrane</keyword>
<keyword evidence="1" id="KW-0677">Repeat</keyword>
<dbReference type="SMART" id="SM00710">
    <property type="entry name" value="PbH1"/>
    <property type="match status" value="7"/>
</dbReference>
<evidence type="ECO:0000259" key="3">
    <source>
        <dbReference type="Pfam" id="PF08480"/>
    </source>
</evidence>
<reference evidence="4 5" key="1">
    <citation type="submission" date="2014-07" db="EMBL/GenBank/DDBJ databases">
        <title>Methanogenic archaea and the global carbon cycle.</title>
        <authorList>
            <person name="Henriksen J.R."/>
            <person name="Luke J."/>
            <person name="Reinhart S."/>
            <person name="Benedict M.N."/>
            <person name="Youngblut N.D."/>
            <person name="Metcalf M.E."/>
            <person name="Whitaker R.J."/>
            <person name="Metcalf W.W."/>
        </authorList>
    </citation>
    <scope>NUCLEOTIDE SEQUENCE [LARGE SCALE GENOMIC DNA]</scope>
    <source>
        <strain evidence="4 5">WWM610</strain>
    </source>
</reference>
<sequence>MKKRNWICKWKNRKNVGIYIVILFFLILTGTASISLTPDMTVYVAGDSSGDFNCDGEADQVEINQALKFVAENPDYTTVYLKGPFTYTIDETIYIHSNTTLKGDSDAVVKLIDRAGWTNKPMIPLIGKYGDSKITNVTISGFEIDGNHDGNTGHSKGQGYYNMIYFNNATNITVCNMYMHDGHGDGLRINYGENIQFYNNNIYQLGHDGLYAIESYNVKAWNNTITCRTNSGLRVWNSNHVKFYDNVIDSTYDRSAGGPGIQIQKSSAVMDDIEVYNNVIHNTFGPGLWLIGYDSSYSKEEARNVHIHHNIFYSTGTNPSIDWVGGIVISGFYDTLIENNVFDGVYHAAVVHMYPDGKSADLSPKGKGYTTIVRNNIIANTLERKKSSLGTGYGVINYLPESHSFVIQNNCLYNNKGGDFINATSTGSVYENPLFASRRNHDYHLKSTGGRWNGKTWVKDRVISPCIDAGYSSSDYSQEPEDNGGRINIGRYGNTEEASKSGIMPGYQAWWYKVSQVSPLGLKILRTLIRIFFFI</sequence>
<feature type="domain" description="Disaggregatase-related" evidence="3">
    <location>
        <begin position="270"/>
        <end position="470"/>
    </location>
</feature>
<dbReference type="InterPro" id="IPR006626">
    <property type="entry name" value="PbH1"/>
</dbReference>
<dbReference type="FunFam" id="2.160.20.10:FF:000069">
    <property type="entry name" value="Uncharacterized protein"/>
    <property type="match status" value="1"/>
</dbReference>
<dbReference type="GeneID" id="24849759"/>
<proteinExistence type="predicted"/>
<evidence type="ECO:0000256" key="1">
    <source>
        <dbReference type="ARBA" id="ARBA00022737"/>
    </source>
</evidence>
<dbReference type="PATRIC" id="fig|1434117.4.peg.191"/>
<dbReference type="SUPFAM" id="SSF51126">
    <property type="entry name" value="Pectin lyase-like"/>
    <property type="match status" value="2"/>
</dbReference>
<dbReference type="InterPro" id="IPR012334">
    <property type="entry name" value="Pectin_lyas_fold"/>
</dbReference>
<dbReference type="InterPro" id="IPR011050">
    <property type="entry name" value="Pectin_lyase_fold/virulence"/>
</dbReference>
<organism evidence="4 5">
    <name type="scientific">Methanosarcina mazei WWM610</name>
    <dbReference type="NCBI Taxonomy" id="1434117"/>
    <lineage>
        <taxon>Archaea</taxon>
        <taxon>Methanobacteriati</taxon>
        <taxon>Methanobacteriota</taxon>
        <taxon>Stenosarchaea group</taxon>
        <taxon>Methanomicrobia</taxon>
        <taxon>Methanosarcinales</taxon>
        <taxon>Methanosarcinaceae</taxon>
        <taxon>Methanosarcina</taxon>
    </lineage>
</organism>
<keyword evidence="2" id="KW-0472">Membrane</keyword>
<dbReference type="InterPro" id="IPR013687">
    <property type="entry name" value="Disaggr-rel"/>
</dbReference>
<feature type="transmembrane region" description="Helical" evidence="2">
    <location>
        <begin position="16"/>
        <end position="36"/>
    </location>
</feature>
<dbReference type="Gene3D" id="2.160.20.10">
    <property type="entry name" value="Single-stranded right-handed beta-helix, Pectin lyase-like"/>
    <property type="match status" value="1"/>
</dbReference>
<dbReference type="Pfam" id="PF08480">
    <property type="entry name" value="Disaggr_assoc"/>
    <property type="match status" value="1"/>
</dbReference>